<feature type="coiled-coil region" evidence="5">
    <location>
        <begin position="22"/>
        <end position="49"/>
    </location>
</feature>
<reference evidence="8 9" key="1">
    <citation type="submission" date="2012-05" db="EMBL/GenBank/DDBJ databases">
        <title>Recombination and specialization in a pathogen metapopulation.</title>
        <authorList>
            <person name="Gardiner A."/>
            <person name="Kemen E."/>
            <person name="Schultz-Larsen T."/>
            <person name="MacLean D."/>
            <person name="Van Oosterhout C."/>
            <person name="Jones J.D.G."/>
        </authorList>
    </citation>
    <scope>NUCLEOTIDE SEQUENCE [LARGE SCALE GENOMIC DNA]</scope>
    <source>
        <strain evidence="8 9">Ac Nc2</strain>
    </source>
</reference>
<keyword evidence="3 7" id="KW-1133">Transmembrane helix</keyword>
<evidence type="ECO:0000256" key="1">
    <source>
        <dbReference type="ARBA" id="ARBA00004141"/>
    </source>
</evidence>
<accession>A0A024GIB9</accession>
<keyword evidence="5" id="KW-0175">Coiled coil</keyword>
<organism evidence="8 9">
    <name type="scientific">Albugo candida</name>
    <dbReference type="NCBI Taxonomy" id="65357"/>
    <lineage>
        <taxon>Eukaryota</taxon>
        <taxon>Sar</taxon>
        <taxon>Stramenopiles</taxon>
        <taxon>Oomycota</taxon>
        <taxon>Peronosporomycetes</taxon>
        <taxon>Albuginales</taxon>
        <taxon>Albuginaceae</taxon>
        <taxon>Albugo</taxon>
    </lineage>
</organism>
<feature type="transmembrane region" description="Helical" evidence="7">
    <location>
        <begin position="280"/>
        <end position="303"/>
    </location>
</feature>
<dbReference type="PANTHER" id="PTHR12570">
    <property type="match status" value="1"/>
</dbReference>
<dbReference type="InterPro" id="IPR037185">
    <property type="entry name" value="EmrE-like"/>
</dbReference>
<evidence type="ECO:0000256" key="5">
    <source>
        <dbReference type="SAM" id="Coils"/>
    </source>
</evidence>
<evidence type="ECO:0000313" key="9">
    <source>
        <dbReference type="Proteomes" id="UP000053237"/>
    </source>
</evidence>
<name>A0A024GIB9_9STRA</name>
<dbReference type="PANTHER" id="PTHR12570:SF9">
    <property type="entry name" value="MAGNESIUM TRANSPORTER NIPA8-RELATED"/>
    <property type="match status" value="1"/>
</dbReference>
<evidence type="ECO:0000256" key="3">
    <source>
        <dbReference type="ARBA" id="ARBA00022989"/>
    </source>
</evidence>
<evidence type="ECO:0000256" key="6">
    <source>
        <dbReference type="SAM" id="MobiDB-lite"/>
    </source>
</evidence>
<feature type="transmembrane region" description="Helical" evidence="7">
    <location>
        <begin position="315"/>
        <end position="338"/>
    </location>
</feature>
<protein>
    <submittedName>
        <fullName evidence="8">Uncharacterized protein</fullName>
    </submittedName>
</protein>
<comment type="caution">
    <text evidence="8">The sequence shown here is derived from an EMBL/GenBank/DDBJ whole genome shotgun (WGS) entry which is preliminary data.</text>
</comment>
<dbReference type="InParanoid" id="A0A024GIB9"/>
<feature type="region of interest" description="Disordered" evidence="6">
    <location>
        <begin position="201"/>
        <end position="231"/>
    </location>
</feature>
<dbReference type="OrthoDB" id="165382at2759"/>
<feature type="transmembrane region" description="Helical" evidence="7">
    <location>
        <begin position="158"/>
        <end position="176"/>
    </location>
</feature>
<feature type="transmembrane region" description="Helical" evidence="7">
    <location>
        <begin position="344"/>
        <end position="364"/>
    </location>
</feature>
<dbReference type="Pfam" id="PF05653">
    <property type="entry name" value="Mg_trans_NIPA"/>
    <property type="match status" value="1"/>
</dbReference>
<evidence type="ECO:0000313" key="8">
    <source>
        <dbReference type="EMBL" id="CCI46500.1"/>
    </source>
</evidence>
<feature type="compositionally biased region" description="Polar residues" evidence="6">
    <location>
        <begin position="209"/>
        <end position="219"/>
    </location>
</feature>
<keyword evidence="9" id="KW-1185">Reference proteome</keyword>
<comment type="subcellular location">
    <subcellularLocation>
        <location evidence="1">Membrane</location>
        <topology evidence="1">Multi-pass membrane protein</topology>
    </subcellularLocation>
</comment>
<feature type="transmembrane region" description="Helical" evidence="7">
    <location>
        <begin position="248"/>
        <end position="268"/>
    </location>
</feature>
<gene>
    <name evidence="8" type="ORF">BN9_074290</name>
</gene>
<feature type="transmembrane region" description="Helical" evidence="7">
    <location>
        <begin position="60"/>
        <end position="83"/>
    </location>
</feature>
<sequence>MTFAAWPLGLILSACSSIFGIMGKLLLKLAHNQREFEEYEKETNQTNQKVKPKWVHSNGWCVYFCAGLFAMLVLNSLLASLAYCFASQSLLAPMGGLTIGWNTLLGPLVLPHEQLAKNDFAGAFLIFSGCILVGFSGTHSTVNIPINEMGSRFQSLPFVLYIVLAVIFLAFLVYNARGPLWKDNTLVIPDRETVLAAADSPQVERDVNLESTRSETTTDADGGSLEESSTPLLTHPRKTLEFSKPSRICMSILSGVVSGQLFFLAALMRLLHDESGYHIWHFPVTYVCLIGSIIGALTGLYLLNVALQVDDAVMVIYLYEASYILAGAISGLCFFQDMKHMPTWHYIVYSFSLCLIMCGIYVVAQRKDQDQEDGSFLLPLLVAPAAVQAHPSSRVLFRRTSSYHINRHSASPRHQLCRKNYKADTLRRKSFPYATVQL</sequence>
<evidence type="ECO:0000256" key="4">
    <source>
        <dbReference type="ARBA" id="ARBA00023136"/>
    </source>
</evidence>
<feature type="transmembrane region" description="Helical" evidence="7">
    <location>
        <begin position="89"/>
        <end position="108"/>
    </location>
</feature>
<dbReference type="SUPFAM" id="SSF103481">
    <property type="entry name" value="Multidrug resistance efflux transporter EmrE"/>
    <property type="match status" value="1"/>
</dbReference>
<dbReference type="EMBL" id="CAIX01000128">
    <property type="protein sequence ID" value="CCI46500.1"/>
    <property type="molecule type" value="Genomic_DNA"/>
</dbReference>
<keyword evidence="4 7" id="KW-0472">Membrane</keyword>
<proteinExistence type="predicted"/>
<dbReference type="InterPro" id="IPR008521">
    <property type="entry name" value="Mg_trans_NIPA"/>
</dbReference>
<dbReference type="GO" id="GO:0016020">
    <property type="term" value="C:membrane"/>
    <property type="evidence" value="ECO:0007669"/>
    <property type="project" value="UniProtKB-SubCell"/>
</dbReference>
<evidence type="ECO:0000256" key="2">
    <source>
        <dbReference type="ARBA" id="ARBA00022692"/>
    </source>
</evidence>
<evidence type="ECO:0000256" key="7">
    <source>
        <dbReference type="SAM" id="Phobius"/>
    </source>
</evidence>
<feature type="transmembrane region" description="Helical" evidence="7">
    <location>
        <begin position="6"/>
        <end position="27"/>
    </location>
</feature>
<dbReference type="Proteomes" id="UP000053237">
    <property type="component" value="Unassembled WGS sequence"/>
</dbReference>
<dbReference type="AlphaFoldDB" id="A0A024GIB9"/>
<keyword evidence="2 7" id="KW-0812">Transmembrane</keyword>
<feature type="transmembrane region" description="Helical" evidence="7">
    <location>
        <begin position="120"/>
        <end position="138"/>
    </location>
</feature>
<dbReference type="GO" id="GO:0015095">
    <property type="term" value="F:magnesium ion transmembrane transporter activity"/>
    <property type="evidence" value="ECO:0007669"/>
    <property type="project" value="InterPro"/>
</dbReference>